<keyword evidence="1" id="KW-0732">Signal</keyword>
<sequence length="135" mass="15249">MRWRFFLFSCSRYPPLLLFVGFERTYSEMASMVGRAGGFRILGLRQPFPHCRRLLASVPRSSSLQPPDIPALADAARISLSQKEVANSHITSSISDPCSTSNPNDNIFGDKLKILSILLVRVSFRWRISHPRSVK</sequence>
<accession>A0ABR2LYH1</accession>
<comment type="caution">
    <text evidence="2">The sequence shown here is derived from an EMBL/GenBank/DDBJ whole genome shotgun (WGS) entry which is preliminary data.</text>
</comment>
<feature type="chain" id="PRO_5045948689" evidence="1">
    <location>
        <begin position="19"/>
        <end position="135"/>
    </location>
</feature>
<feature type="signal peptide" evidence="1">
    <location>
        <begin position="1"/>
        <end position="18"/>
    </location>
</feature>
<protein>
    <submittedName>
        <fullName evidence="2">Uncharacterized protein</fullName>
    </submittedName>
</protein>
<evidence type="ECO:0000256" key="1">
    <source>
        <dbReference type="SAM" id="SignalP"/>
    </source>
</evidence>
<dbReference type="EMBL" id="JBBWWR010000014">
    <property type="protein sequence ID" value="KAK8953542.1"/>
    <property type="molecule type" value="Genomic_DNA"/>
</dbReference>
<evidence type="ECO:0000313" key="2">
    <source>
        <dbReference type="EMBL" id="KAK8953542.1"/>
    </source>
</evidence>
<evidence type="ECO:0000313" key="3">
    <source>
        <dbReference type="Proteomes" id="UP001412067"/>
    </source>
</evidence>
<keyword evidence="3" id="KW-1185">Reference proteome</keyword>
<name>A0ABR2LYH1_9ASPA</name>
<organism evidence="2 3">
    <name type="scientific">Platanthera guangdongensis</name>
    <dbReference type="NCBI Taxonomy" id="2320717"/>
    <lineage>
        <taxon>Eukaryota</taxon>
        <taxon>Viridiplantae</taxon>
        <taxon>Streptophyta</taxon>
        <taxon>Embryophyta</taxon>
        <taxon>Tracheophyta</taxon>
        <taxon>Spermatophyta</taxon>
        <taxon>Magnoliopsida</taxon>
        <taxon>Liliopsida</taxon>
        <taxon>Asparagales</taxon>
        <taxon>Orchidaceae</taxon>
        <taxon>Orchidoideae</taxon>
        <taxon>Orchideae</taxon>
        <taxon>Orchidinae</taxon>
        <taxon>Platanthera</taxon>
    </lineage>
</organism>
<proteinExistence type="predicted"/>
<gene>
    <name evidence="2" type="ORF">KSP40_PGU007405</name>
</gene>
<reference evidence="2 3" key="1">
    <citation type="journal article" date="2022" name="Nat. Plants">
        <title>Genomes of leafy and leafless Platanthera orchids illuminate the evolution of mycoheterotrophy.</title>
        <authorList>
            <person name="Li M.H."/>
            <person name="Liu K.W."/>
            <person name="Li Z."/>
            <person name="Lu H.C."/>
            <person name="Ye Q.L."/>
            <person name="Zhang D."/>
            <person name="Wang J.Y."/>
            <person name="Li Y.F."/>
            <person name="Zhong Z.M."/>
            <person name="Liu X."/>
            <person name="Yu X."/>
            <person name="Liu D.K."/>
            <person name="Tu X.D."/>
            <person name="Liu B."/>
            <person name="Hao Y."/>
            <person name="Liao X.Y."/>
            <person name="Jiang Y.T."/>
            <person name="Sun W.H."/>
            <person name="Chen J."/>
            <person name="Chen Y.Q."/>
            <person name="Ai Y."/>
            <person name="Zhai J.W."/>
            <person name="Wu S.S."/>
            <person name="Zhou Z."/>
            <person name="Hsiao Y.Y."/>
            <person name="Wu W.L."/>
            <person name="Chen Y.Y."/>
            <person name="Lin Y.F."/>
            <person name="Hsu J.L."/>
            <person name="Li C.Y."/>
            <person name="Wang Z.W."/>
            <person name="Zhao X."/>
            <person name="Zhong W.Y."/>
            <person name="Ma X.K."/>
            <person name="Ma L."/>
            <person name="Huang J."/>
            <person name="Chen G.Z."/>
            <person name="Huang M.Z."/>
            <person name="Huang L."/>
            <person name="Peng D.H."/>
            <person name="Luo Y.B."/>
            <person name="Zou S.Q."/>
            <person name="Chen S.P."/>
            <person name="Lan S."/>
            <person name="Tsai W.C."/>
            <person name="Van de Peer Y."/>
            <person name="Liu Z.J."/>
        </authorList>
    </citation>
    <scope>NUCLEOTIDE SEQUENCE [LARGE SCALE GENOMIC DNA]</scope>
    <source>
        <strain evidence="2">Lor288</strain>
    </source>
</reference>
<dbReference type="Proteomes" id="UP001412067">
    <property type="component" value="Unassembled WGS sequence"/>
</dbReference>